<organism evidence="2 3">
    <name type="scientific">Jeotgalibacillus marinus</name>
    <dbReference type="NCBI Taxonomy" id="86667"/>
    <lineage>
        <taxon>Bacteria</taxon>
        <taxon>Bacillati</taxon>
        <taxon>Bacillota</taxon>
        <taxon>Bacilli</taxon>
        <taxon>Bacillales</taxon>
        <taxon>Caryophanaceae</taxon>
        <taxon>Jeotgalibacillus</taxon>
    </lineage>
</organism>
<keyword evidence="1" id="KW-0812">Transmembrane</keyword>
<evidence type="ECO:0000313" key="3">
    <source>
        <dbReference type="Proteomes" id="UP001556040"/>
    </source>
</evidence>
<keyword evidence="1" id="KW-1133">Transmembrane helix</keyword>
<feature type="transmembrane region" description="Helical" evidence="1">
    <location>
        <begin position="103"/>
        <end position="122"/>
    </location>
</feature>
<dbReference type="Proteomes" id="UP001556040">
    <property type="component" value="Unassembled WGS sequence"/>
</dbReference>
<dbReference type="InterPro" id="IPR047928">
    <property type="entry name" value="Perm_prefix_1"/>
</dbReference>
<feature type="transmembrane region" description="Helical" evidence="1">
    <location>
        <begin position="164"/>
        <end position="187"/>
    </location>
</feature>
<keyword evidence="3" id="KW-1185">Reference proteome</keyword>
<feature type="transmembrane region" description="Helical" evidence="1">
    <location>
        <begin position="134"/>
        <end position="152"/>
    </location>
</feature>
<dbReference type="NCBIfam" id="NF038403">
    <property type="entry name" value="perm_prefix_1"/>
    <property type="match status" value="1"/>
</dbReference>
<keyword evidence="1" id="KW-0472">Membrane</keyword>
<feature type="transmembrane region" description="Helical" evidence="1">
    <location>
        <begin position="207"/>
        <end position="230"/>
    </location>
</feature>
<evidence type="ECO:0000313" key="2">
    <source>
        <dbReference type="EMBL" id="MEW9502963.1"/>
    </source>
</evidence>
<comment type="caution">
    <text evidence="2">The sequence shown here is derived from an EMBL/GenBank/DDBJ whole genome shotgun (WGS) entry which is preliminary data.</text>
</comment>
<feature type="transmembrane region" description="Helical" evidence="1">
    <location>
        <begin position="236"/>
        <end position="255"/>
    </location>
</feature>
<evidence type="ECO:0000256" key="1">
    <source>
        <dbReference type="SAM" id="Phobius"/>
    </source>
</evidence>
<reference evidence="2 3" key="1">
    <citation type="journal article" date="1979" name="Int. J. Syst. Evol. Microbiol.">
        <title>Bacillus globisporus subsp. marinus subsp. nov.</title>
        <authorList>
            <person name="Liu H."/>
        </authorList>
    </citation>
    <scope>NUCLEOTIDE SEQUENCE [LARGE SCALE GENOMIC DNA]</scope>
    <source>
        <strain evidence="2 3">DSM 1297</strain>
    </source>
</reference>
<name>A0ABV3Q749_9BACL</name>
<sequence length="288" mass="33094">MSIQSYLDKVISFIELNPSTRKDLQQELATHFRDKKSYYQEQGFNEKEAEEKTKLDFGDEKKFAQKLNNAYFPFRNSILVSLSLISMLFSVIVSFSLLTFQQIFPYLWLTIIIGSSLLILYFVRKPSRSANHRLSLILLLIWLNILYFYGYLLMDGLYNNKLLYVSLVVFMMALMLISLSQILLGVIYQPIELNLIKVNKQKRGIMVLINIVTGIIVIGVSLVYIAGALIFMPEPFIHLLLPLGIISLWIIFVIGEVKTKKIANLFRVGKIVLAIIVLSLFLITQINL</sequence>
<feature type="transmembrane region" description="Helical" evidence="1">
    <location>
        <begin position="267"/>
        <end position="286"/>
    </location>
</feature>
<dbReference type="RefSeq" id="WP_367780450.1">
    <property type="nucleotide sequence ID" value="NZ_JBFMIA010000019.1"/>
</dbReference>
<protein>
    <submittedName>
        <fullName evidence="2">Permease prefix domain 1-containing protein</fullName>
    </submittedName>
</protein>
<gene>
    <name evidence="2" type="ORF">AB1471_14300</name>
</gene>
<dbReference type="EMBL" id="JBFMIA010000019">
    <property type="protein sequence ID" value="MEW9502963.1"/>
    <property type="molecule type" value="Genomic_DNA"/>
</dbReference>
<accession>A0ABV3Q749</accession>
<proteinExistence type="predicted"/>
<feature type="transmembrane region" description="Helical" evidence="1">
    <location>
        <begin position="78"/>
        <end position="97"/>
    </location>
</feature>